<keyword evidence="1" id="KW-0732">Signal</keyword>
<keyword evidence="4" id="KW-1185">Reference proteome</keyword>
<dbReference type="Pfam" id="PF07596">
    <property type="entry name" value="SBP_bac_10"/>
    <property type="match status" value="1"/>
</dbReference>
<evidence type="ECO:0000256" key="1">
    <source>
        <dbReference type="SAM" id="SignalP"/>
    </source>
</evidence>
<evidence type="ECO:0000259" key="2">
    <source>
        <dbReference type="Pfam" id="PF07596"/>
    </source>
</evidence>
<dbReference type="KEGG" id="gog:C1280_24710"/>
<proteinExistence type="predicted"/>
<feature type="domain" description="DUF1559" evidence="2">
    <location>
        <begin position="329"/>
        <end position="418"/>
    </location>
</feature>
<dbReference type="RefSeq" id="WP_109571207.1">
    <property type="nucleotide sequence ID" value="NZ_CP025958.1"/>
</dbReference>
<feature type="signal peptide" evidence="1">
    <location>
        <begin position="1"/>
        <end position="22"/>
    </location>
</feature>
<dbReference type="Proteomes" id="UP000245802">
    <property type="component" value="Chromosome"/>
</dbReference>
<feature type="chain" id="PRO_5016236210" description="DUF1559 domain-containing protein" evidence="1">
    <location>
        <begin position="23"/>
        <end position="540"/>
    </location>
</feature>
<reference evidence="3 4" key="1">
    <citation type="submission" date="2018-01" db="EMBL/GenBank/DDBJ databases">
        <title>G. obscuriglobus.</title>
        <authorList>
            <person name="Franke J."/>
            <person name="Blomberg W."/>
            <person name="Selmecki A."/>
        </authorList>
    </citation>
    <scope>NUCLEOTIDE SEQUENCE [LARGE SCALE GENOMIC DNA]</scope>
    <source>
        <strain evidence="3 4">DSM 5831</strain>
    </source>
</reference>
<sequence>MFRRSFLVPFGLLLFGLTVVPACRKKEAAPDPSAPPTAVKSDYVAFAHVDIKQIRDGALFAEIRQAFTKAGGAAEWNEVEKGFASQTGFKPSDVDAVTVCVTDVTERDGPQLVLIVKANTAIPKNGAFGIKQGTEPDADGCYIVSPTADAHFPDDKTLVVLTRSLRKKYLDGYAKDRAGWPLTPDLSKAAAGHTLFAHVQLDKLPNELKNGREMGDVGPLLAARAVTVTGNLKDKTLVLAGRAAFADADAAGKAKDKGQEFIKVATDEIAKFLKRQGTEDLGPLLAAVKEADRALAGAKLEVSGSDVTLVADYKADFDFGTMVVEGAKKVREAAARMKVSNNLKMIGLALHNFHDSNAWIPIHGTGANGTRLTKATDKPLLSWRVALLPYLEQDALYKQFKLDEPWDSENNKKLIEKMPNIYAPVQKPGKPGYTNLQMVIGPKAMPPLATTLVFITDGTSNTLAVVEAADPVVWTKPDDVMLPGKELPKDLKKKFGGQFKGGFQALLWDGSVRFIADGISDKTLGALLSPAGGEVLGDDF</sequence>
<dbReference type="InterPro" id="IPR011453">
    <property type="entry name" value="DUF1559"/>
</dbReference>
<protein>
    <recommendedName>
        <fullName evidence="2">DUF1559 domain-containing protein</fullName>
    </recommendedName>
</protein>
<dbReference type="EMBL" id="CP025958">
    <property type="protein sequence ID" value="AWM39892.1"/>
    <property type="molecule type" value="Genomic_DNA"/>
</dbReference>
<gene>
    <name evidence="3" type="ORF">C1280_24710</name>
</gene>
<accession>A0A2Z3H6C7</accession>
<organism evidence="3 4">
    <name type="scientific">Gemmata obscuriglobus</name>
    <dbReference type="NCBI Taxonomy" id="114"/>
    <lineage>
        <taxon>Bacteria</taxon>
        <taxon>Pseudomonadati</taxon>
        <taxon>Planctomycetota</taxon>
        <taxon>Planctomycetia</taxon>
        <taxon>Gemmatales</taxon>
        <taxon>Gemmataceae</taxon>
        <taxon>Gemmata</taxon>
    </lineage>
</organism>
<dbReference type="PANTHER" id="PTHR30093">
    <property type="entry name" value="GENERAL SECRETION PATHWAY PROTEIN G"/>
    <property type="match status" value="1"/>
</dbReference>
<evidence type="ECO:0000313" key="3">
    <source>
        <dbReference type="EMBL" id="AWM39892.1"/>
    </source>
</evidence>
<dbReference type="PANTHER" id="PTHR30093:SF2">
    <property type="entry name" value="TYPE II SECRETION SYSTEM PROTEIN H"/>
    <property type="match status" value="1"/>
</dbReference>
<evidence type="ECO:0000313" key="4">
    <source>
        <dbReference type="Proteomes" id="UP000245802"/>
    </source>
</evidence>
<name>A0A2Z3H6C7_9BACT</name>
<dbReference type="AlphaFoldDB" id="A0A2Z3H6C7"/>
<dbReference type="OrthoDB" id="285651at2"/>